<evidence type="ECO:0000313" key="2">
    <source>
        <dbReference type="EMBL" id="WTZ00458.1"/>
    </source>
</evidence>
<proteinExistence type="predicted"/>
<organism evidence="2">
    <name type="scientific">Streptomyces sp. NBC_01401</name>
    <dbReference type="NCBI Taxonomy" id="2903854"/>
    <lineage>
        <taxon>Bacteria</taxon>
        <taxon>Bacillati</taxon>
        <taxon>Actinomycetota</taxon>
        <taxon>Actinomycetes</taxon>
        <taxon>Kitasatosporales</taxon>
        <taxon>Streptomycetaceae</taxon>
        <taxon>Streptomyces</taxon>
    </lineage>
</organism>
<geneLocation type="plasmid" evidence="2">
    <name>unnamed1</name>
</geneLocation>
<evidence type="ECO:0000256" key="1">
    <source>
        <dbReference type="SAM" id="MobiDB-lite"/>
    </source>
</evidence>
<gene>
    <name evidence="2" type="ORF">OG626_36520</name>
</gene>
<dbReference type="AlphaFoldDB" id="A0AAU3H5I1"/>
<feature type="region of interest" description="Disordered" evidence="1">
    <location>
        <begin position="1"/>
        <end position="39"/>
    </location>
</feature>
<sequence length="143" mass="14957">MGKWESESVVGGLSAQRVGDRIGRGRGRPSGQAPQVTGGSEQLVAIHAGVGVDEDVCQHGGHTGVGQHPGEPVGREGGAYVICFPVAAEVAAASSALILVTSRLVATMPEAGTPRERSTWWWSLPAADLPQHETQDELVTLLW</sequence>
<name>A0AAU3H5I1_9ACTN</name>
<dbReference type="RefSeq" id="WP_331762970.1">
    <property type="nucleotide sequence ID" value="NZ_CP109536.1"/>
</dbReference>
<dbReference type="EMBL" id="CP109536">
    <property type="protein sequence ID" value="WTZ00458.1"/>
    <property type="molecule type" value="Genomic_DNA"/>
</dbReference>
<accession>A0AAU3H5I1</accession>
<reference evidence="2" key="1">
    <citation type="submission" date="2022-10" db="EMBL/GenBank/DDBJ databases">
        <title>The complete genomes of actinobacterial strains from the NBC collection.</title>
        <authorList>
            <person name="Joergensen T.S."/>
            <person name="Alvarez Arevalo M."/>
            <person name="Sterndorff E.B."/>
            <person name="Faurdal D."/>
            <person name="Vuksanovic O."/>
            <person name="Mourched A.-S."/>
            <person name="Charusanti P."/>
            <person name="Shaw S."/>
            <person name="Blin K."/>
            <person name="Weber T."/>
        </authorList>
    </citation>
    <scope>NUCLEOTIDE SEQUENCE</scope>
    <source>
        <strain evidence="2">NBC_01401</strain>
        <plasmid evidence="2">unnamed1</plasmid>
    </source>
</reference>
<keyword evidence="2" id="KW-0614">Plasmid</keyword>
<protein>
    <submittedName>
        <fullName evidence="2">Uncharacterized protein</fullName>
    </submittedName>
</protein>